<keyword evidence="3 5" id="KW-0732">Signal</keyword>
<dbReference type="PANTHER" id="PTHR34820">
    <property type="entry name" value="INNER MEMBRANE PROTEIN YEBZ"/>
    <property type="match status" value="1"/>
</dbReference>
<evidence type="ECO:0000313" key="7">
    <source>
        <dbReference type="EMBL" id="UWX63394.1"/>
    </source>
</evidence>
<keyword evidence="4" id="KW-0186">Copper</keyword>
<evidence type="ECO:0000256" key="2">
    <source>
        <dbReference type="ARBA" id="ARBA00022723"/>
    </source>
</evidence>
<organism evidence="7 8">
    <name type="scientific">Deinococcus rubellus</name>
    <dbReference type="NCBI Taxonomy" id="1889240"/>
    <lineage>
        <taxon>Bacteria</taxon>
        <taxon>Thermotogati</taxon>
        <taxon>Deinococcota</taxon>
        <taxon>Deinococci</taxon>
        <taxon>Deinococcales</taxon>
        <taxon>Deinococcaceae</taxon>
        <taxon>Deinococcus</taxon>
    </lineage>
</organism>
<proteinExistence type="predicted"/>
<reference evidence="7" key="1">
    <citation type="submission" date="2022-09" db="EMBL/GenBank/DDBJ databases">
        <title>genome sequence of Deinococcus rubellus.</title>
        <authorList>
            <person name="Srinivasan S."/>
        </authorList>
    </citation>
    <scope>NUCLEOTIDE SEQUENCE</scope>
    <source>
        <strain evidence="7">Ant6</strain>
    </source>
</reference>
<dbReference type="EMBL" id="CP104213">
    <property type="protein sequence ID" value="UWX63394.1"/>
    <property type="molecule type" value="Genomic_DNA"/>
</dbReference>
<evidence type="ECO:0000256" key="4">
    <source>
        <dbReference type="ARBA" id="ARBA00023008"/>
    </source>
</evidence>
<keyword evidence="2" id="KW-0479">Metal-binding</keyword>
<evidence type="ECO:0000256" key="5">
    <source>
        <dbReference type="SAM" id="SignalP"/>
    </source>
</evidence>
<dbReference type="SUPFAM" id="SSF81296">
    <property type="entry name" value="E set domains"/>
    <property type="match status" value="1"/>
</dbReference>
<accession>A0ABY5YEB5</accession>
<keyword evidence="8" id="KW-1185">Reference proteome</keyword>
<gene>
    <name evidence="7" type="ORF">N0D28_11645</name>
</gene>
<protein>
    <submittedName>
        <fullName evidence="7">Copper resistance protein CopC</fullName>
    </submittedName>
</protein>
<dbReference type="Proteomes" id="UP001060261">
    <property type="component" value="Chromosome"/>
</dbReference>
<sequence length="132" mass="13977">MKKLLPLFTALLLGTAAAHTQITHFTPAAGSSVAAPKLITLVFSEPINLRFSTFKVYALPAGMDAATFAATKVSLKNDADARADAYTGSSSMAARLNLPMKPNLKPGVYVVMWHILSDDGHPVSGQSTFSVK</sequence>
<dbReference type="PANTHER" id="PTHR34820:SF4">
    <property type="entry name" value="INNER MEMBRANE PROTEIN YEBZ"/>
    <property type="match status" value="1"/>
</dbReference>
<evidence type="ECO:0000259" key="6">
    <source>
        <dbReference type="Pfam" id="PF04234"/>
    </source>
</evidence>
<evidence type="ECO:0000256" key="3">
    <source>
        <dbReference type="ARBA" id="ARBA00022729"/>
    </source>
</evidence>
<evidence type="ECO:0000256" key="1">
    <source>
        <dbReference type="ARBA" id="ARBA00004196"/>
    </source>
</evidence>
<dbReference type="Pfam" id="PF04234">
    <property type="entry name" value="CopC"/>
    <property type="match status" value="1"/>
</dbReference>
<feature type="chain" id="PRO_5046289311" evidence="5">
    <location>
        <begin position="19"/>
        <end position="132"/>
    </location>
</feature>
<feature type="signal peptide" evidence="5">
    <location>
        <begin position="1"/>
        <end position="18"/>
    </location>
</feature>
<dbReference type="Gene3D" id="2.60.40.1220">
    <property type="match status" value="1"/>
</dbReference>
<dbReference type="RefSeq" id="WP_260559682.1">
    <property type="nucleotide sequence ID" value="NZ_BAABEC010000067.1"/>
</dbReference>
<evidence type="ECO:0000313" key="8">
    <source>
        <dbReference type="Proteomes" id="UP001060261"/>
    </source>
</evidence>
<name>A0ABY5YEB5_9DEIO</name>
<dbReference type="InterPro" id="IPR032694">
    <property type="entry name" value="CopC/D"/>
</dbReference>
<comment type="subcellular location">
    <subcellularLocation>
        <location evidence="1">Cell envelope</location>
    </subcellularLocation>
</comment>
<feature type="domain" description="CopC" evidence="6">
    <location>
        <begin position="19"/>
        <end position="131"/>
    </location>
</feature>
<dbReference type="InterPro" id="IPR007348">
    <property type="entry name" value="CopC_dom"/>
</dbReference>
<dbReference type="InterPro" id="IPR014755">
    <property type="entry name" value="Cu-Rt/internalin_Ig-like"/>
</dbReference>
<dbReference type="InterPro" id="IPR014756">
    <property type="entry name" value="Ig_E-set"/>
</dbReference>